<reference evidence="2" key="1">
    <citation type="submission" date="2020-04" db="EMBL/GenBank/DDBJ databases">
        <authorList>
            <person name="Alioto T."/>
            <person name="Alioto T."/>
            <person name="Gomez Garrido J."/>
        </authorList>
    </citation>
    <scope>NUCLEOTIDE SEQUENCE</scope>
    <source>
        <strain evidence="2">A484AB</strain>
    </source>
</reference>
<dbReference type="OrthoDB" id="8061911at2759"/>
<dbReference type="InterPro" id="IPR040676">
    <property type="entry name" value="DUF5641"/>
</dbReference>
<dbReference type="AlphaFoldDB" id="A0A6S7J0R8"/>
<evidence type="ECO:0000313" key="2">
    <source>
        <dbReference type="EMBL" id="CAB4023574.1"/>
    </source>
</evidence>
<feature type="compositionally biased region" description="Acidic residues" evidence="1">
    <location>
        <begin position="145"/>
        <end position="155"/>
    </location>
</feature>
<sequence>MARNIGHGQNSCTQIPDDAVKPGEESRIEEITNNKVARRVSYLRTLKEHFWLRWKNEYLLELRNAHRQKTTRQKGNCIKVGDVVVIHEENVRRVKWKLGRIEKLIEGKDGAIRGAVVRKLTDKGGKCTEIRRPIQKLYPVELSEGDEEIVTEGDNTENASEKDDQKTELRRRPIRETARKAQAKRQELIESGSL</sequence>
<keyword evidence="3" id="KW-1185">Reference proteome</keyword>
<organism evidence="2 3">
    <name type="scientific">Paramuricea clavata</name>
    <name type="common">Red gorgonian</name>
    <name type="synonym">Violescent sea-whip</name>
    <dbReference type="NCBI Taxonomy" id="317549"/>
    <lineage>
        <taxon>Eukaryota</taxon>
        <taxon>Metazoa</taxon>
        <taxon>Cnidaria</taxon>
        <taxon>Anthozoa</taxon>
        <taxon>Octocorallia</taxon>
        <taxon>Malacalcyonacea</taxon>
        <taxon>Plexauridae</taxon>
        <taxon>Paramuricea</taxon>
    </lineage>
</organism>
<dbReference type="PANTHER" id="PTHR47331:SF5">
    <property type="entry name" value="RIBONUCLEASE H"/>
    <property type="match status" value="1"/>
</dbReference>
<feature type="compositionally biased region" description="Basic and acidic residues" evidence="1">
    <location>
        <begin position="159"/>
        <end position="188"/>
    </location>
</feature>
<dbReference type="EMBL" id="CACRXK020012568">
    <property type="protein sequence ID" value="CAB4023574.1"/>
    <property type="molecule type" value="Genomic_DNA"/>
</dbReference>
<dbReference type="PANTHER" id="PTHR47331">
    <property type="entry name" value="PHD-TYPE DOMAIN-CONTAINING PROTEIN"/>
    <property type="match status" value="1"/>
</dbReference>
<gene>
    <name evidence="2" type="ORF">PACLA_8A046329</name>
</gene>
<evidence type="ECO:0000313" key="3">
    <source>
        <dbReference type="Proteomes" id="UP001152795"/>
    </source>
</evidence>
<name>A0A6S7J0R8_PARCT</name>
<feature type="region of interest" description="Disordered" evidence="1">
    <location>
        <begin position="145"/>
        <end position="194"/>
    </location>
</feature>
<dbReference type="Proteomes" id="UP001152795">
    <property type="component" value="Unassembled WGS sequence"/>
</dbReference>
<protein>
    <submittedName>
        <fullName evidence="2">Uncharacterized protein</fullName>
    </submittedName>
</protein>
<comment type="caution">
    <text evidence="2">The sequence shown here is derived from an EMBL/GenBank/DDBJ whole genome shotgun (WGS) entry which is preliminary data.</text>
</comment>
<proteinExistence type="predicted"/>
<dbReference type="Pfam" id="PF18701">
    <property type="entry name" value="DUF5641"/>
    <property type="match status" value="1"/>
</dbReference>
<feature type="region of interest" description="Disordered" evidence="1">
    <location>
        <begin position="1"/>
        <end position="25"/>
    </location>
</feature>
<accession>A0A6S7J0R8</accession>
<evidence type="ECO:0000256" key="1">
    <source>
        <dbReference type="SAM" id="MobiDB-lite"/>
    </source>
</evidence>